<reference evidence="1" key="1">
    <citation type="submission" date="2021-01" db="EMBL/GenBank/DDBJ databases">
        <authorList>
            <person name="Corre E."/>
            <person name="Pelletier E."/>
            <person name="Niang G."/>
            <person name="Scheremetjew M."/>
            <person name="Finn R."/>
            <person name="Kale V."/>
            <person name="Holt S."/>
            <person name="Cochrane G."/>
            <person name="Meng A."/>
            <person name="Brown T."/>
            <person name="Cohen L."/>
        </authorList>
    </citation>
    <scope>NUCLEOTIDE SEQUENCE</scope>
    <source>
        <strain evidence="1">CCMP3105</strain>
    </source>
</reference>
<sequence length="199" mass="21351">MLMAEAGLTNVFADRQGSWVCVKVSHIISAAPDVVVVVDAAWDSAIDKIKYMYNDAEFCRLDVLRAARFVSIPFSATTLSPRNGPAAYDLAIAALHVRTGSHTVTQQSGVGSFSPYFLQAETGCTRCPLRPEYAVYTDAGDSLQYKICTTTRTATTTSITTTTTVTTTGRPDAHEDNVSKATFAGLGLWGLIAFGVLQI</sequence>
<protein>
    <recommendedName>
        <fullName evidence="2">Fe/B12 periplasmic-binding domain-containing protein</fullName>
    </recommendedName>
</protein>
<accession>A0A7S4W6B7</accession>
<evidence type="ECO:0008006" key="2">
    <source>
        <dbReference type="Google" id="ProtNLM"/>
    </source>
</evidence>
<dbReference type="AlphaFoldDB" id="A0A7S4W6B7"/>
<organism evidence="1">
    <name type="scientific">Alexandrium monilatum</name>
    <dbReference type="NCBI Taxonomy" id="311494"/>
    <lineage>
        <taxon>Eukaryota</taxon>
        <taxon>Sar</taxon>
        <taxon>Alveolata</taxon>
        <taxon>Dinophyceae</taxon>
        <taxon>Gonyaulacales</taxon>
        <taxon>Pyrocystaceae</taxon>
        <taxon>Alexandrium</taxon>
    </lineage>
</organism>
<evidence type="ECO:0000313" key="1">
    <source>
        <dbReference type="EMBL" id="CAE4655851.1"/>
    </source>
</evidence>
<gene>
    <name evidence="1" type="ORF">AMON00008_LOCUS56462</name>
</gene>
<proteinExistence type="predicted"/>
<dbReference type="SUPFAM" id="SSF53807">
    <property type="entry name" value="Helical backbone' metal receptor"/>
    <property type="match status" value="1"/>
</dbReference>
<dbReference type="EMBL" id="HBNR01079172">
    <property type="protein sequence ID" value="CAE4655851.1"/>
    <property type="molecule type" value="Transcribed_RNA"/>
</dbReference>
<name>A0A7S4W6B7_9DINO</name>
<dbReference type="Gene3D" id="3.40.50.1980">
    <property type="entry name" value="Nitrogenase molybdenum iron protein domain"/>
    <property type="match status" value="1"/>
</dbReference>